<keyword evidence="1" id="KW-1133">Transmembrane helix</keyword>
<dbReference type="PANTHER" id="PTHR36840:SF1">
    <property type="entry name" value="BLL5714 PROTEIN"/>
    <property type="match status" value="1"/>
</dbReference>
<proteinExistence type="predicted"/>
<comment type="caution">
    <text evidence="2">The sequence shown here is derived from an EMBL/GenBank/DDBJ whole genome shotgun (WGS) entry which is preliminary data.</text>
</comment>
<dbReference type="Proteomes" id="UP000619260">
    <property type="component" value="Unassembled WGS sequence"/>
</dbReference>
<reference evidence="2" key="1">
    <citation type="submission" date="2021-01" db="EMBL/GenBank/DDBJ databases">
        <title>Whole genome shotgun sequence of Virgisporangium aliadipatigenens NBRC 105644.</title>
        <authorList>
            <person name="Komaki H."/>
            <person name="Tamura T."/>
        </authorList>
    </citation>
    <scope>NUCLEOTIDE SEQUENCE</scope>
    <source>
        <strain evidence="2">NBRC 105644</strain>
    </source>
</reference>
<name>A0A8J3YVQ7_9ACTN</name>
<organism evidence="2 3">
    <name type="scientific">Virgisporangium aliadipatigenens</name>
    <dbReference type="NCBI Taxonomy" id="741659"/>
    <lineage>
        <taxon>Bacteria</taxon>
        <taxon>Bacillati</taxon>
        <taxon>Actinomycetota</taxon>
        <taxon>Actinomycetes</taxon>
        <taxon>Micromonosporales</taxon>
        <taxon>Micromonosporaceae</taxon>
        <taxon>Virgisporangium</taxon>
    </lineage>
</organism>
<dbReference type="InterPro" id="IPR010640">
    <property type="entry name" value="Low_temperature_requirement_A"/>
</dbReference>
<accession>A0A8J3YVQ7</accession>
<feature type="transmembrane region" description="Helical" evidence="1">
    <location>
        <begin position="100"/>
        <end position="121"/>
    </location>
</feature>
<feature type="transmembrane region" description="Helical" evidence="1">
    <location>
        <begin position="127"/>
        <end position="145"/>
    </location>
</feature>
<protein>
    <recommendedName>
        <fullName evidence="4">Low temperature requirement protein A</fullName>
    </recommendedName>
</protein>
<keyword evidence="3" id="KW-1185">Reference proteome</keyword>
<keyword evidence="1" id="KW-0812">Transmembrane</keyword>
<evidence type="ECO:0000313" key="2">
    <source>
        <dbReference type="EMBL" id="GIJ50588.1"/>
    </source>
</evidence>
<keyword evidence="1" id="KW-0472">Membrane</keyword>
<gene>
    <name evidence="2" type="ORF">Val02_74740</name>
</gene>
<evidence type="ECO:0000256" key="1">
    <source>
        <dbReference type="SAM" id="Phobius"/>
    </source>
</evidence>
<dbReference type="AlphaFoldDB" id="A0A8J3YVQ7"/>
<dbReference type="PANTHER" id="PTHR36840">
    <property type="entry name" value="BLL5714 PROTEIN"/>
    <property type="match status" value="1"/>
</dbReference>
<evidence type="ECO:0008006" key="4">
    <source>
        <dbReference type="Google" id="ProtNLM"/>
    </source>
</evidence>
<dbReference type="EMBL" id="BOPF01000037">
    <property type="protein sequence ID" value="GIJ50588.1"/>
    <property type="molecule type" value="Genomic_DNA"/>
</dbReference>
<feature type="transmembrane region" description="Helical" evidence="1">
    <location>
        <begin position="53"/>
        <end position="74"/>
    </location>
</feature>
<feature type="transmembrane region" description="Helical" evidence="1">
    <location>
        <begin position="157"/>
        <end position="175"/>
    </location>
</feature>
<dbReference type="Pfam" id="PF06772">
    <property type="entry name" value="LtrA"/>
    <property type="match status" value="1"/>
</dbReference>
<evidence type="ECO:0000313" key="3">
    <source>
        <dbReference type="Proteomes" id="UP000619260"/>
    </source>
</evidence>
<sequence>MDFGGPALFGMGGLHVRPGHFVERHGLIVIIALGESIYQMGRAAIGGLRRADVLVAVVLGVLVSAAMWWAYFGLKHGAAARLRRASAPERARLARDAYSYLHLPLIAGIVWYSLGVGEAIAHPDEPLQPLAGLSLCGGTALFYAGEVLYRWRDHHEIATDRLVTSVVLVALIPMAPVVHALTILVAVTAVSVAFVAWEIWRQPEIGGARPQPD</sequence>